<dbReference type="Proteomes" id="UP000094691">
    <property type="component" value="Chromosome"/>
</dbReference>
<dbReference type="EMBL" id="CP016400">
    <property type="protein sequence ID" value="AOG25403.1"/>
    <property type="molecule type" value="Genomic_DNA"/>
</dbReference>
<proteinExistence type="predicted"/>
<dbReference type="InterPro" id="IPR052057">
    <property type="entry name" value="IS150/IS1296_orfA-like"/>
</dbReference>
<dbReference type="PANTHER" id="PTHR33795">
    <property type="entry name" value="INSERTION ELEMENT IS150 PROTEIN INSJ"/>
    <property type="match status" value="1"/>
</dbReference>
<dbReference type="AlphaFoldDB" id="A0A9W3SN42"/>
<name>A0A9W3SN42_LACJH</name>
<sequence>MSKLSKQDKIDIYNNWKHYHKSLSQLGREYGVRPDNLYYLIRLIDLHGLEILNKSYSSYSVEFKKTAIKRILINDEPANQVSLDLGLPSSGMIYN</sequence>
<dbReference type="RefSeq" id="WP_004897103.1">
    <property type="nucleotide sequence ID" value="NZ_JBNPKX010000049.1"/>
</dbReference>
<evidence type="ECO:0000313" key="2">
    <source>
        <dbReference type="EMBL" id="AOG27087.1"/>
    </source>
</evidence>
<protein>
    <submittedName>
        <fullName evidence="2">Transposase</fullName>
    </submittedName>
</protein>
<reference evidence="2 3" key="1">
    <citation type="submission" date="2016-07" db="EMBL/GenBank/DDBJ databases">
        <title>Genome sequencing project for further understanding the molecular mechanisms of preventing non-alcoholic fatty liver disease.</title>
        <authorList>
            <person name="Wang H."/>
        </authorList>
    </citation>
    <scope>NUCLEOTIDE SEQUENCE [LARGE SCALE GENOMIC DNA]</scope>
    <source>
        <strain evidence="2 3">BS15</strain>
    </source>
</reference>
<organism evidence="2 3">
    <name type="scientific">Lactobacillus johnsonii</name>
    <dbReference type="NCBI Taxonomy" id="33959"/>
    <lineage>
        <taxon>Bacteria</taxon>
        <taxon>Bacillati</taxon>
        <taxon>Bacillota</taxon>
        <taxon>Bacilli</taxon>
        <taxon>Lactobacillales</taxon>
        <taxon>Lactobacillaceae</taxon>
        <taxon>Lactobacillus</taxon>
    </lineage>
</organism>
<dbReference type="EMBL" id="CP016400">
    <property type="protein sequence ID" value="AOG27087.1"/>
    <property type="molecule type" value="Genomic_DNA"/>
</dbReference>
<accession>A0A9W3SN42</accession>
<dbReference type="PANTHER" id="PTHR33795:SF1">
    <property type="entry name" value="INSERTION ELEMENT IS150 PROTEIN INSJ"/>
    <property type="match status" value="1"/>
</dbReference>
<gene>
    <name evidence="1" type="ORF">BBP16_00040</name>
    <name evidence="2" type="ORF">BBP16_09955</name>
</gene>
<evidence type="ECO:0000313" key="1">
    <source>
        <dbReference type="EMBL" id="AOG25403.1"/>
    </source>
</evidence>
<evidence type="ECO:0000313" key="3">
    <source>
        <dbReference type="Proteomes" id="UP000094691"/>
    </source>
</evidence>